<dbReference type="Pfam" id="PF04994">
    <property type="entry name" value="TfoX_C"/>
    <property type="match status" value="1"/>
</dbReference>
<reference evidence="1 2" key="1">
    <citation type="submission" date="2017-05" db="EMBL/GenBank/DDBJ databases">
        <title>Comparative genomics and methylome analysis of the gut commensal Bifidobacterium breve.</title>
        <authorList>
            <person name="Bottacini F."/>
            <person name="Morrissey R."/>
            <person name="Roberts R.J."/>
            <person name="James K."/>
            <person name="van Breen J."/>
            <person name="Egan M."/>
            <person name="Lambert J."/>
            <person name="van Limpt K."/>
            <person name="Stanton C."/>
            <person name="Knol J."/>
            <person name="O' Connell Motherway M."/>
            <person name="van Sinderen D."/>
        </authorList>
    </citation>
    <scope>NUCLEOTIDE SEQUENCE [LARGE SCALE GENOMIC DNA]</scope>
    <source>
        <strain evidence="1 2">215W447a</strain>
    </source>
</reference>
<dbReference type="InterPro" id="IPR047525">
    <property type="entry name" value="TfoX-like"/>
</dbReference>
<dbReference type="Proteomes" id="UP000232491">
    <property type="component" value="Chromosome"/>
</dbReference>
<dbReference type="RefSeq" id="WP_048349503.1">
    <property type="nucleotide sequence ID" value="NZ_BCXP01000021.1"/>
</dbReference>
<organism evidence="1 2">
    <name type="scientific">Bifidobacterium breve</name>
    <dbReference type="NCBI Taxonomy" id="1685"/>
    <lineage>
        <taxon>Bacteria</taxon>
        <taxon>Bacillati</taxon>
        <taxon>Actinomycetota</taxon>
        <taxon>Actinomycetes</taxon>
        <taxon>Bifidobacteriales</taxon>
        <taxon>Bifidobacteriaceae</taxon>
        <taxon>Bifidobacterium</taxon>
    </lineage>
</organism>
<sequence length="85" mass="9643">MKNLSELPNIGNAVANQLKQVGILDEDDLKSIGAEQAWLKIQQIDKTACINKLYALEGAILGIKKTLLPNERKEALREFYNRYKK</sequence>
<protein>
    <submittedName>
        <fullName evidence="1">Uncharacterized protein</fullName>
    </submittedName>
</protein>
<gene>
    <name evidence="1" type="ORF">BB215W447A_0814</name>
</gene>
<dbReference type="Gene3D" id="1.10.150.20">
    <property type="entry name" value="5' to 3' exonuclease, C-terminal subdomain"/>
    <property type="match status" value="1"/>
</dbReference>
<dbReference type="InterPro" id="IPR007077">
    <property type="entry name" value="TfoX_C"/>
</dbReference>
<dbReference type="GeneID" id="31600463"/>
<dbReference type="PANTHER" id="PTHR36121">
    <property type="entry name" value="PROTEIN SXY"/>
    <property type="match status" value="1"/>
</dbReference>
<proteinExistence type="predicted"/>
<name>A0A0L0LT38_BIFBR</name>
<dbReference type="PANTHER" id="PTHR36121:SF1">
    <property type="entry name" value="PROTEIN SXY"/>
    <property type="match status" value="1"/>
</dbReference>
<dbReference type="AlphaFoldDB" id="A0A0L0LT38"/>
<accession>A0A0L0LT38</accession>
<dbReference type="EMBL" id="CP021558">
    <property type="protein sequence ID" value="AUE02838.1"/>
    <property type="molecule type" value="Genomic_DNA"/>
</dbReference>
<evidence type="ECO:0000313" key="2">
    <source>
        <dbReference type="Proteomes" id="UP000232491"/>
    </source>
</evidence>
<evidence type="ECO:0000313" key="1">
    <source>
        <dbReference type="EMBL" id="AUE02838.1"/>
    </source>
</evidence>